<dbReference type="GO" id="GO:0006310">
    <property type="term" value="P:DNA recombination"/>
    <property type="evidence" value="ECO:0007669"/>
    <property type="project" value="UniProtKB-KW"/>
</dbReference>
<feature type="domain" description="BRCT" evidence="18">
    <location>
        <begin position="688"/>
        <end position="792"/>
    </location>
</feature>
<keyword evidence="11" id="KW-0233">DNA recombination</keyword>
<dbReference type="SUPFAM" id="SSF52113">
    <property type="entry name" value="BRCT domain"/>
    <property type="match status" value="2"/>
</dbReference>
<keyword evidence="12" id="KW-0234">DNA repair</keyword>
<dbReference type="Gene3D" id="3.40.50.10190">
    <property type="entry name" value="BRCT domain"/>
    <property type="match status" value="2"/>
</dbReference>
<organism evidence="19 20">
    <name type="scientific">Rhododendron griersonianum</name>
    <dbReference type="NCBI Taxonomy" id="479676"/>
    <lineage>
        <taxon>Eukaryota</taxon>
        <taxon>Viridiplantae</taxon>
        <taxon>Streptophyta</taxon>
        <taxon>Embryophyta</taxon>
        <taxon>Tracheophyta</taxon>
        <taxon>Spermatophyta</taxon>
        <taxon>Magnoliopsida</taxon>
        <taxon>eudicotyledons</taxon>
        <taxon>Gunneridae</taxon>
        <taxon>Pentapetalae</taxon>
        <taxon>asterids</taxon>
        <taxon>Ericales</taxon>
        <taxon>Ericaceae</taxon>
        <taxon>Ericoideae</taxon>
        <taxon>Rhodoreae</taxon>
        <taxon>Rhododendron</taxon>
    </lineage>
</organism>
<dbReference type="GO" id="GO:0005524">
    <property type="term" value="F:ATP binding"/>
    <property type="evidence" value="ECO:0007669"/>
    <property type="project" value="UniProtKB-KW"/>
</dbReference>
<dbReference type="PROSITE" id="PS00697">
    <property type="entry name" value="DNA_LIGASE_A1"/>
    <property type="match status" value="1"/>
</dbReference>
<dbReference type="Pfam" id="PF01068">
    <property type="entry name" value="DNA_ligase_A_M"/>
    <property type="match status" value="1"/>
</dbReference>
<keyword evidence="5" id="KW-0479">Metal-binding</keyword>
<dbReference type="SUPFAM" id="SSF50249">
    <property type="entry name" value="Nucleic acid-binding proteins"/>
    <property type="match status" value="1"/>
</dbReference>
<dbReference type="GO" id="GO:0006303">
    <property type="term" value="P:double-strand break repair via nonhomologous end joining"/>
    <property type="evidence" value="ECO:0007669"/>
    <property type="project" value="TreeGrafter"/>
</dbReference>
<dbReference type="EMBL" id="JACTNZ010000003">
    <property type="protein sequence ID" value="KAG5559706.1"/>
    <property type="molecule type" value="Genomic_DNA"/>
</dbReference>
<dbReference type="SUPFAM" id="SSF117018">
    <property type="entry name" value="ATP-dependent DNA ligase DNA-binding domain"/>
    <property type="match status" value="1"/>
</dbReference>
<evidence type="ECO:0000256" key="13">
    <source>
        <dbReference type="ARBA" id="ARBA00023242"/>
    </source>
</evidence>
<keyword evidence="4" id="KW-0436">Ligase</keyword>
<evidence type="ECO:0000256" key="3">
    <source>
        <dbReference type="ARBA" id="ARBA00007572"/>
    </source>
</evidence>
<accession>A0AAV6L612</accession>
<evidence type="ECO:0000256" key="4">
    <source>
        <dbReference type="ARBA" id="ARBA00022598"/>
    </source>
</evidence>
<keyword evidence="13" id="KW-0539">Nucleus</keyword>
<dbReference type="SMART" id="SM00292">
    <property type="entry name" value="BRCT"/>
    <property type="match status" value="2"/>
</dbReference>
<evidence type="ECO:0000256" key="16">
    <source>
        <dbReference type="SAM" id="MobiDB-lite"/>
    </source>
</evidence>
<dbReference type="Gene3D" id="2.40.50.140">
    <property type="entry name" value="Nucleic acid-binding proteins"/>
    <property type="match status" value="1"/>
</dbReference>
<dbReference type="FunFam" id="1.10.3260.10:FF:000005">
    <property type="entry name" value="DNA ligase"/>
    <property type="match status" value="1"/>
</dbReference>
<comment type="cofactor">
    <cofactor evidence="1">
        <name>Mg(2+)</name>
        <dbReference type="ChEBI" id="CHEBI:18420"/>
    </cofactor>
</comment>
<evidence type="ECO:0000256" key="14">
    <source>
        <dbReference type="ARBA" id="ARBA00030676"/>
    </source>
</evidence>
<comment type="subcellular location">
    <subcellularLocation>
        <location evidence="2">Nucleus</location>
    </subcellularLocation>
</comment>
<keyword evidence="8" id="KW-0227">DNA damage</keyword>
<dbReference type="GO" id="GO:0003910">
    <property type="term" value="F:DNA ligase (ATP) activity"/>
    <property type="evidence" value="ECO:0007669"/>
    <property type="project" value="InterPro"/>
</dbReference>
<dbReference type="PROSITE" id="PS50160">
    <property type="entry name" value="DNA_LIGASE_A3"/>
    <property type="match status" value="1"/>
</dbReference>
<dbReference type="PROSITE" id="PS00333">
    <property type="entry name" value="DNA_LIGASE_A2"/>
    <property type="match status" value="1"/>
</dbReference>
<dbReference type="FunFam" id="3.40.50.10190:FF:000072">
    <property type="entry name" value="DNA ligase"/>
    <property type="match status" value="1"/>
</dbReference>
<keyword evidence="10" id="KW-0460">Magnesium</keyword>
<evidence type="ECO:0000256" key="12">
    <source>
        <dbReference type="ARBA" id="ARBA00023204"/>
    </source>
</evidence>
<feature type="region of interest" description="Disordered" evidence="16">
    <location>
        <begin position="990"/>
        <end position="1059"/>
    </location>
</feature>
<dbReference type="AlphaFoldDB" id="A0AAV6L612"/>
<dbReference type="InterPro" id="IPR001357">
    <property type="entry name" value="BRCT_dom"/>
</dbReference>
<feature type="domain" description="ATP-dependent DNA ligase family profile" evidence="17">
    <location>
        <begin position="383"/>
        <end position="521"/>
    </location>
</feature>
<dbReference type="InterPro" id="IPR012340">
    <property type="entry name" value="NA-bd_OB-fold"/>
</dbReference>
<dbReference type="Pfam" id="PF04679">
    <property type="entry name" value="DNA_ligase_A_C"/>
    <property type="match status" value="1"/>
</dbReference>
<protein>
    <recommendedName>
        <fullName evidence="15">DNA ligase IV</fullName>
    </recommendedName>
    <alternativeName>
        <fullName evidence="14">Polydeoxyribonucleotide synthase [ATP] 4</fullName>
    </alternativeName>
</protein>
<gene>
    <name evidence="19" type="ORF">RHGRI_009279</name>
</gene>
<sequence>MCDETKFSVMCSLFNWMQRSKSSAKKRSKFRKFLDNFCKPGDYFNAIRLLLPSLDRERGSYGLKESVLATCLVDAVGMSRDSQDALRLFNWRKGGAPKAGSNAGNFALVAAEVLQRRQGWASGGLNIKELNEMLDRLASSENRAEKTSVLSDLIKKTNAQEMKWIVMIILKDLKLGVSEKSIFHEFHPDAEDLFNVTCDLKLVCEKLLDRSQRHKRQDIEVGKPVRPQLAMRVGNANNAWKKLHGKEVVAECKFDGDRIQIHKNGQEIHFFSRNFLDHPEYGHSMSAIIIQSIVADRCILDGEMLVWDTSMNRFAEFGSNQEIGLNGVVISCFIAKVAKEGLDSDRQMVKKVVQQKFLFFWNLNLQEDSLGFALPYMNGLDVAFDILYFGDTSVIHQSLKERHELLRKVVKPVKGRLEVLVPNGGLNDRRPSGEPCWSLIAYSVDDIERFFKETIENRDEGIVVKDLGSKWEPSDRSGKWLKLKPDYIRAGSDLDVLIIGGYYGSGRRGGEVAQFLVGLAERSAPDTYPKRVGTGLSDEELDAVVTKLKPYYRKNEYPKKASPSFYQVTNNSKERPDVWIESPEKSIILSITSDIRTIRSEVFAAPYSLRFPRIDRVRYDKPWQECLDVQSFVELVHSSNGTTQRDADYGVVQVDKPKRMKSSRKGEKKSVSVVPSHFVQTDISTIKGETLIFSSMMLCIHINALFLSFQTNSIDFVNIGSTHSLDSLHKMVAENGGAFSMNLNSSVTHCIAAESKGMKFQAAKRHGDIIHYSWLFDCCSQKKLLPLQPKYFLFLSDSSRKKLQEEIDGFSDPYYWNLDIKDIKQLLSNINRSEDSKTVEHYKRKFCPKARWCCFHGCCIYFHPSVQALNSDTKLLTELALRRMKLEVSNSGGQVSNSLSRATHLVVIAPLGLNVDFVTVLKSYSSEEARLLRRRSLHVVWSQWLEDCLDREEKVQEETYSLKPTGLEESNSGEWKDDLSLDELSNIGAVERPNTSSSPANDGGHSKGKAALDEPRLLTSPKKIGKRKRGRPLGTFVNKGQKGVLQPRRTRSRLGSKSAKIHEIEPDVTSSEENAVTEEFEMELGIQESKHEVIVEDSDSPNRGKAVKPEEVGEDTILGEWFNNSHGIKSGSGNSAQENEKLEVLVDPVQSMLLDMIPSLKTKKVESIDPVVEDQKPPEDTDENAEPVKKKKRVSYKDVAMELLRDL</sequence>
<dbReference type="InterPro" id="IPR012310">
    <property type="entry name" value="DNA_ligase_ATP-dep_cent"/>
</dbReference>
<proteinExistence type="inferred from homology"/>
<comment type="caution">
    <text evidence="19">The sequence shown here is derived from an EMBL/GenBank/DDBJ whole genome shotgun (WGS) entry which is preliminary data.</text>
</comment>
<feature type="domain" description="BRCT" evidence="18">
    <location>
        <begin position="855"/>
        <end position="962"/>
    </location>
</feature>
<dbReference type="PROSITE" id="PS50172">
    <property type="entry name" value="BRCT"/>
    <property type="match status" value="2"/>
</dbReference>
<keyword evidence="6" id="KW-0677">Repeat</keyword>
<evidence type="ECO:0000256" key="10">
    <source>
        <dbReference type="ARBA" id="ARBA00022842"/>
    </source>
</evidence>
<dbReference type="GO" id="GO:0003677">
    <property type="term" value="F:DNA binding"/>
    <property type="evidence" value="ECO:0007669"/>
    <property type="project" value="InterPro"/>
</dbReference>
<name>A0AAV6L612_9ERIC</name>
<evidence type="ECO:0000256" key="9">
    <source>
        <dbReference type="ARBA" id="ARBA00022840"/>
    </source>
</evidence>
<evidence type="ECO:0000313" key="20">
    <source>
        <dbReference type="Proteomes" id="UP000823749"/>
    </source>
</evidence>
<dbReference type="SUPFAM" id="SSF56091">
    <property type="entry name" value="DNA ligase/mRNA capping enzyme, catalytic domain"/>
    <property type="match status" value="1"/>
</dbReference>
<dbReference type="GO" id="GO:0032807">
    <property type="term" value="C:DNA ligase IV complex"/>
    <property type="evidence" value="ECO:0007669"/>
    <property type="project" value="TreeGrafter"/>
</dbReference>
<dbReference type="Proteomes" id="UP000823749">
    <property type="component" value="Chromosome 3"/>
</dbReference>
<keyword evidence="20" id="KW-1185">Reference proteome</keyword>
<dbReference type="InterPro" id="IPR012308">
    <property type="entry name" value="DNA_ligase_ATP-dep_N"/>
</dbReference>
<evidence type="ECO:0000256" key="8">
    <source>
        <dbReference type="ARBA" id="ARBA00022763"/>
    </source>
</evidence>
<keyword evidence="7" id="KW-0547">Nucleotide-binding</keyword>
<dbReference type="GO" id="GO:0046872">
    <property type="term" value="F:metal ion binding"/>
    <property type="evidence" value="ECO:0007669"/>
    <property type="project" value="UniProtKB-KW"/>
</dbReference>
<evidence type="ECO:0000256" key="11">
    <source>
        <dbReference type="ARBA" id="ARBA00023172"/>
    </source>
</evidence>
<dbReference type="FunFam" id="2.40.50.140:FF:000173">
    <property type="entry name" value="DNA ligase"/>
    <property type="match status" value="1"/>
</dbReference>
<evidence type="ECO:0000256" key="2">
    <source>
        <dbReference type="ARBA" id="ARBA00004123"/>
    </source>
</evidence>
<dbReference type="PANTHER" id="PTHR45997">
    <property type="entry name" value="DNA LIGASE 4"/>
    <property type="match status" value="1"/>
</dbReference>
<evidence type="ECO:0000256" key="1">
    <source>
        <dbReference type="ARBA" id="ARBA00001946"/>
    </source>
</evidence>
<dbReference type="Pfam" id="PF04675">
    <property type="entry name" value="DNA_ligase_A_N"/>
    <property type="match status" value="1"/>
</dbReference>
<dbReference type="InterPro" id="IPR044125">
    <property type="entry name" value="Adenylation_DNA_ligase_IV"/>
</dbReference>
<dbReference type="InterPro" id="IPR029710">
    <property type="entry name" value="LIG4"/>
</dbReference>
<evidence type="ECO:0000256" key="15">
    <source>
        <dbReference type="ARBA" id="ARBA00031942"/>
    </source>
</evidence>
<dbReference type="Gene3D" id="3.30.470.30">
    <property type="entry name" value="DNA ligase/mRNA capping enzyme"/>
    <property type="match status" value="1"/>
</dbReference>
<comment type="similarity">
    <text evidence="3">Belongs to the ATP-dependent DNA ligase family.</text>
</comment>
<evidence type="ECO:0000313" key="19">
    <source>
        <dbReference type="EMBL" id="KAG5559706.1"/>
    </source>
</evidence>
<feature type="region of interest" description="Disordered" evidence="16">
    <location>
        <begin position="1164"/>
        <end position="1193"/>
    </location>
</feature>
<dbReference type="CDD" id="cd07903">
    <property type="entry name" value="Adenylation_DNA_ligase_IV"/>
    <property type="match status" value="1"/>
</dbReference>
<evidence type="ECO:0000256" key="6">
    <source>
        <dbReference type="ARBA" id="ARBA00022737"/>
    </source>
</evidence>
<dbReference type="Pfam" id="PF12738">
    <property type="entry name" value="PTCB-BRCT"/>
    <property type="match status" value="1"/>
</dbReference>
<keyword evidence="9" id="KW-0067">ATP-binding</keyword>
<evidence type="ECO:0000259" key="17">
    <source>
        <dbReference type="PROSITE" id="PS50160"/>
    </source>
</evidence>
<feature type="compositionally biased region" description="Basic and acidic residues" evidence="16">
    <location>
        <begin position="1164"/>
        <end position="1179"/>
    </location>
</feature>
<dbReference type="Gene3D" id="1.10.3260.10">
    <property type="entry name" value="DNA ligase, ATP-dependent, N-terminal domain"/>
    <property type="match status" value="1"/>
</dbReference>
<dbReference type="GO" id="GO:0006297">
    <property type="term" value="P:nucleotide-excision repair, DNA gap filling"/>
    <property type="evidence" value="ECO:0007669"/>
    <property type="project" value="TreeGrafter"/>
</dbReference>
<evidence type="ECO:0000256" key="7">
    <source>
        <dbReference type="ARBA" id="ARBA00022741"/>
    </source>
</evidence>
<evidence type="ECO:0000259" key="18">
    <source>
        <dbReference type="PROSITE" id="PS50172"/>
    </source>
</evidence>
<feature type="region of interest" description="Disordered" evidence="16">
    <location>
        <begin position="1088"/>
        <end position="1111"/>
    </location>
</feature>
<reference evidence="19" key="1">
    <citation type="submission" date="2020-08" db="EMBL/GenBank/DDBJ databases">
        <title>Plant Genome Project.</title>
        <authorList>
            <person name="Zhang R.-G."/>
        </authorList>
    </citation>
    <scope>NUCLEOTIDE SEQUENCE</scope>
    <source>
        <strain evidence="19">WSP0</strain>
        <tissue evidence="19">Leaf</tissue>
    </source>
</reference>
<dbReference type="InterPro" id="IPR012309">
    <property type="entry name" value="DNA_ligase_ATP-dep_C"/>
</dbReference>
<dbReference type="InterPro" id="IPR036420">
    <property type="entry name" value="BRCT_dom_sf"/>
</dbReference>
<dbReference type="InterPro" id="IPR036599">
    <property type="entry name" value="DNA_ligase_N_sf"/>
</dbReference>
<dbReference type="PANTHER" id="PTHR45997:SF1">
    <property type="entry name" value="DNA LIGASE 4"/>
    <property type="match status" value="1"/>
</dbReference>
<dbReference type="InterPro" id="IPR016059">
    <property type="entry name" value="DNA_ligase_ATP-dep_CS"/>
</dbReference>
<evidence type="ECO:0000256" key="5">
    <source>
        <dbReference type="ARBA" id="ARBA00022723"/>
    </source>
</evidence>